<organism evidence="1 2">
    <name type="scientific">Characodon lateralis</name>
    <dbReference type="NCBI Taxonomy" id="208331"/>
    <lineage>
        <taxon>Eukaryota</taxon>
        <taxon>Metazoa</taxon>
        <taxon>Chordata</taxon>
        <taxon>Craniata</taxon>
        <taxon>Vertebrata</taxon>
        <taxon>Euteleostomi</taxon>
        <taxon>Actinopterygii</taxon>
        <taxon>Neopterygii</taxon>
        <taxon>Teleostei</taxon>
        <taxon>Neoteleostei</taxon>
        <taxon>Acanthomorphata</taxon>
        <taxon>Ovalentaria</taxon>
        <taxon>Atherinomorphae</taxon>
        <taxon>Cyprinodontiformes</taxon>
        <taxon>Goodeidae</taxon>
        <taxon>Characodon</taxon>
    </lineage>
</organism>
<gene>
    <name evidence="1" type="ORF">CHARACLAT_006146</name>
</gene>
<protein>
    <submittedName>
        <fullName evidence="1">Uncharacterized protein</fullName>
    </submittedName>
</protein>
<dbReference type="EMBL" id="JAHUTJ010033103">
    <property type="protein sequence ID" value="MED6276743.1"/>
    <property type="molecule type" value="Genomic_DNA"/>
</dbReference>
<comment type="caution">
    <text evidence="1">The sequence shown here is derived from an EMBL/GenBank/DDBJ whole genome shotgun (WGS) entry which is preliminary data.</text>
</comment>
<proteinExistence type="predicted"/>
<dbReference type="Proteomes" id="UP001352852">
    <property type="component" value="Unassembled WGS sequence"/>
</dbReference>
<evidence type="ECO:0000313" key="2">
    <source>
        <dbReference type="Proteomes" id="UP001352852"/>
    </source>
</evidence>
<keyword evidence="2" id="KW-1185">Reference proteome</keyword>
<name>A0ABU7DNR8_9TELE</name>
<evidence type="ECO:0000313" key="1">
    <source>
        <dbReference type="EMBL" id="MED6276743.1"/>
    </source>
</evidence>
<reference evidence="1 2" key="1">
    <citation type="submission" date="2021-06" db="EMBL/GenBank/DDBJ databases">
        <authorList>
            <person name="Palmer J.M."/>
        </authorList>
    </citation>
    <scope>NUCLEOTIDE SEQUENCE [LARGE SCALE GENOMIC DNA]</scope>
    <source>
        <strain evidence="1 2">CL_MEX2019</strain>
        <tissue evidence="1">Muscle</tissue>
    </source>
</reference>
<sequence length="99" mass="10956">MGSRCVKSGVVALTLSHTGPWKFNLSPHGKELSKDLRVSLSVLSHTLHTASNWSAWLFSQKDVSSEDDAQEILQKFAEDKQSKDMDYLNHVLGSDGINV</sequence>
<accession>A0ABU7DNR8</accession>